<feature type="transmembrane region" description="Helical" evidence="6">
    <location>
        <begin position="296"/>
        <end position="317"/>
    </location>
</feature>
<keyword evidence="2 5" id="KW-0812">Transmembrane</keyword>
<dbReference type="Pfam" id="PF00361">
    <property type="entry name" value="Proton_antipo_M"/>
    <property type="match status" value="1"/>
</dbReference>
<dbReference type="PANTHER" id="PTHR42829">
    <property type="entry name" value="NADH-UBIQUINONE OXIDOREDUCTASE CHAIN 5"/>
    <property type="match status" value="1"/>
</dbReference>
<feature type="transmembrane region" description="Helical" evidence="6">
    <location>
        <begin position="137"/>
        <end position="156"/>
    </location>
</feature>
<dbReference type="EMBL" id="JACHOT010000001">
    <property type="protein sequence ID" value="MBB4648830.1"/>
    <property type="molecule type" value="Genomic_DNA"/>
</dbReference>
<feature type="transmembrane region" description="Helical" evidence="6">
    <location>
        <begin position="266"/>
        <end position="284"/>
    </location>
</feature>
<evidence type="ECO:0000256" key="1">
    <source>
        <dbReference type="ARBA" id="ARBA00004127"/>
    </source>
</evidence>
<evidence type="ECO:0000313" key="10">
    <source>
        <dbReference type="Proteomes" id="UP000539538"/>
    </source>
</evidence>
<feature type="transmembrane region" description="Helical" evidence="6">
    <location>
        <begin position="226"/>
        <end position="245"/>
    </location>
</feature>
<dbReference type="Gene3D" id="1.20.5.2700">
    <property type="match status" value="1"/>
</dbReference>
<feature type="transmembrane region" description="Helical" evidence="6">
    <location>
        <begin position="356"/>
        <end position="373"/>
    </location>
</feature>
<gene>
    <name evidence="9" type="ORF">GGQ99_000552</name>
</gene>
<dbReference type="PANTHER" id="PTHR42829:SF2">
    <property type="entry name" value="NADH-UBIQUINONE OXIDOREDUCTASE CHAIN 5"/>
    <property type="match status" value="1"/>
</dbReference>
<evidence type="ECO:0000313" key="9">
    <source>
        <dbReference type="EMBL" id="MBB4648830.1"/>
    </source>
</evidence>
<dbReference type="NCBIfam" id="TIGR01974">
    <property type="entry name" value="NDH_I_L"/>
    <property type="match status" value="1"/>
</dbReference>
<protein>
    <submittedName>
        <fullName evidence="9">NADH-quinone oxidoreductase subunit L</fullName>
    </submittedName>
</protein>
<evidence type="ECO:0000259" key="7">
    <source>
        <dbReference type="Pfam" id="PF00361"/>
    </source>
</evidence>
<evidence type="ECO:0000259" key="8">
    <source>
        <dbReference type="Pfam" id="PF00662"/>
    </source>
</evidence>
<feature type="transmembrane region" description="Helical" evidence="6">
    <location>
        <begin position="30"/>
        <end position="50"/>
    </location>
</feature>
<dbReference type="InterPro" id="IPR001750">
    <property type="entry name" value="ND/Mrp_TM"/>
</dbReference>
<evidence type="ECO:0000256" key="3">
    <source>
        <dbReference type="ARBA" id="ARBA00022989"/>
    </source>
</evidence>
<organism evidence="9 10">
    <name type="scientific">Aminobacter niigataensis</name>
    <dbReference type="NCBI Taxonomy" id="83265"/>
    <lineage>
        <taxon>Bacteria</taxon>
        <taxon>Pseudomonadati</taxon>
        <taxon>Pseudomonadota</taxon>
        <taxon>Alphaproteobacteria</taxon>
        <taxon>Hyphomicrobiales</taxon>
        <taxon>Phyllobacteriaceae</taxon>
        <taxon>Aminobacter</taxon>
    </lineage>
</organism>
<feature type="transmembrane region" description="Helical" evidence="6">
    <location>
        <begin position="324"/>
        <end position="350"/>
    </location>
</feature>
<reference evidence="9 10" key="1">
    <citation type="submission" date="2020-08" db="EMBL/GenBank/DDBJ databases">
        <title>Genomic Encyclopedia of Type Strains, Phase IV (KMG-IV): sequencing the most valuable type-strain genomes for metagenomic binning, comparative biology and taxonomic classification.</title>
        <authorList>
            <person name="Goeker M."/>
        </authorList>
    </citation>
    <scope>NUCLEOTIDE SEQUENCE [LARGE SCALE GENOMIC DNA]</scope>
    <source>
        <strain evidence="9 10">DSM 7050</strain>
    </source>
</reference>
<evidence type="ECO:0000256" key="5">
    <source>
        <dbReference type="RuleBase" id="RU000320"/>
    </source>
</evidence>
<evidence type="ECO:0000256" key="2">
    <source>
        <dbReference type="ARBA" id="ARBA00022692"/>
    </source>
</evidence>
<feature type="transmembrane region" description="Helical" evidence="6">
    <location>
        <begin position="393"/>
        <end position="419"/>
    </location>
</feature>
<accession>A0ABR6KWC8</accession>
<dbReference type="Pfam" id="PF00662">
    <property type="entry name" value="Proton_antipo_N"/>
    <property type="match status" value="1"/>
</dbReference>
<feature type="domain" description="NADH:quinone oxidoreductase/Mrp antiporter transmembrane" evidence="7">
    <location>
        <begin position="131"/>
        <end position="439"/>
    </location>
</feature>
<keyword evidence="10" id="KW-1185">Reference proteome</keyword>
<comment type="subcellular location">
    <subcellularLocation>
        <location evidence="1">Endomembrane system</location>
        <topology evidence="1">Multi-pass membrane protein</topology>
    </subcellularLocation>
    <subcellularLocation>
        <location evidence="5">Membrane</location>
        <topology evidence="5">Multi-pass membrane protein</topology>
    </subcellularLocation>
</comment>
<dbReference type="InterPro" id="IPR003945">
    <property type="entry name" value="NU5C-like"/>
</dbReference>
<keyword evidence="3 6" id="KW-1133">Transmembrane helix</keyword>
<dbReference type="InterPro" id="IPR001516">
    <property type="entry name" value="Proton_antipo_N"/>
</dbReference>
<name>A0ABR6KWC8_9HYPH</name>
<proteinExistence type="predicted"/>
<dbReference type="InterPro" id="IPR018393">
    <property type="entry name" value="NADHpl_OxRdtase_5_subgr"/>
</dbReference>
<feature type="transmembrane region" description="Helical" evidence="6">
    <location>
        <begin position="177"/>
        <end position="206"/>
    </location>
</feature>
<evidence type="ECO:0000256" key="4">
    <source>
        <dbReference type="ARBA" id="ARBA00023136"/>
    </source>
</evidence>
<dbReference type="NCBIfam" id="NF005141">
    <property type="entry name" value="PRK06590.1"/>
    <property type="match status" value="1"/>
</dbReference>
<feature type="transmembrane region" description="Helical" evidence="6">
    <location>
        <begin position="83"/>
        <end position="102"/>
    </location>
</feature>
<feature type="transmembrane region" description="Helical" evidence="6">
    <location>
        <begin position="480"/>
        <end position="501"/>
    </location>
</feature>
<keyword evidence="4 6" id="KW-0472">Membrane</keyword>
<feature type="transmembrane region" description="Helical" evidence="6">
    <location>
        <begin position="638"/>
        <end position="658"/>
    </location>
</feature>
<evidence type="ECO:0000256" key="6">
    <source>
        <dbReference type="SAM" id="Phobius"/>
    </source>
</evidence>
<dbReference type="RefSeq" id="WP_183260520.1">
    <property type="nucleotide sequence ID" value="NZ_BAAAVZ010000008.1"/>
</dbReference>
<dbReference type="PRINTS" id="PR01434">
    <property type="entry name" value="NADHDHGNASE5"/>
</dbReference>
<feature type="transmembrane region" description="Helical" evidence="6">
    <location>
        <begin position="535"/>
        <end position="556"/>
    </location>
</feature>
<sequence length="662" mass="72444">MYQLIVFLPLLGFLIAGLFGRSIGAKASEYITSGLLVVSAVLSWVAFITVGLGDVEVFTVPVLRFIDSGGLQANWALRIDTLTVVMLVVVNTVSALVHIYSIGYMHHDPHRPRFFAYLSLFTFAMLMLVTSDNLVQMFFGWEGVGLASYLLIGFWYKKPSANAAAIKAFVVNRVGDFGFLLGIFGLFVLFGSVEFSTIFAGAASYLPAEGAAASSETVLTFLGYALDKQGALTIVCLLLFMGAMGKSAQVPLHTWLPDAMEGPTPVSALIHAATMVTAGVFMLARMSPVFELSASALTVVTFIGAFTAFFAATVGLVQNDIKRVIAYSTCSQLGYMFVALGMGFYSAAIFHLFTHAFFKALLFLGSGSVIHAVSDEQDMRKMGGLRRLIPTTYWMMVIGTLALTGVGIPATIIGTAGFFSKDAIIEGAFVGHNAVAGLAFAMLVVAACFTSFYSWRLIFMTFHGKPRATADVMHHVHESPPVMLVPLFVLAVGALFAGVVFHDQFIGEAYNEFWKGAIFTLETNHILHDFHGVPMWVKLAPFAAMISGFLVAYLFYIRSPEMPKVLAERHRGLYAFLLNKWYFDELYDFLFVRPAKWLGRFLWKKGDGWLIDGFGADGISARVVDVTNRVVKLQTGYLYHYAFAMLIGVAALVTWMMLGSSF</sequence>
<dbReference type="Proteomes" id="UP000539538">
    <property type="component" value="Unassembled WGS sequence"/>
</dbReference>
<feature type="domain" description="NADH-Ubiquinone oxidoreductase (complex I) chain 5 N-terminal" evidence="8">
    <location>
        <begin position="66"/>
        <end position="115"/>
    </location>
</feature>
<comment type="caution">
    <text evidence="9">The sequence shown here is derived from an EMBL/GenBank/DDBJ whole genome shotgun (WGS) entry which is preliminary data.</text>
</comment>
<feature type="transmembrane region" description="Helical" evidence="6">
    <location>
        <begin position="114"/>
        <end position="131"/>
    </location>
</feature>
<feature type="transmembrane region" description="Helical" evidence="6">
    <location>
        <begin position="439"/>
        <end position="459"/>
    </location>
</feature>
<dbReference type="PRINTS" id="PR01435">
    <property type="entry name" value="NPOXDRDTASE5"/>
</dbReference>